<dbReference type="InterPro" id="IPR038648">
    <property type="entry name" value="PHR_sf"/>
</dbReference>
<dbReference type="GO" id="GO:0000932">
    <property type="term" value="C:P-body"/>
    <property type="evidence" value="ECO:0007669"/>
    <property type="project" value="TreeGrafter"/>
</dbReference>
<dbReference type="AlphaFoldDB" id="A0A482WMS2"/>
<dbReference type="STRING" id="195883.A0A482WMS2"/>
<dbReference type="GO" id="GO:0005829">
    <property type="term" value="C:cytosol"/>
    <property type="evidence" value="ECO:0007669"/>
    <property type="project" value="TreeGrafter"/>
</dbReference>
<dbReference type="InterPro" id="IPR012983">
    <property type="entry name" value="PHR"/>
</dbReference>
<dbReference type="SMR" id="A0A482WMS2"/>
<name>A0A482WMS2_LAOST</name>
<proteinExistence type="predicted"/>
<dbReference type="Gene3D" id="2.60.120.820">
    <property type="entry name" value="PHR domain"/>
    <property type="match status" value="1"/>
</dbReference>
<dbReference type="OrthoDB" id="636773at2759"/>
<dbReference type="GO" id="GO:0022008">
    <property type="term" value="P:neurogenesis"/>
    <property type="evidence" value="ECO:0007669"/>
    <property type="project" value="TreeGrafter"/>
</dbReference>
<evidence type="ECO:0000313" key="2">
    <source>
        <dbReference type="EMBL" id="RZF34839.1"/>
    </source>
</evidence>
<accession>A0A482WMS2</accession>
<evidence type="ECO:0000259" key="1">
    <source>
        <dbReference type="Pfam" id="PF08005"/>
    </source>
</evidence>
<sequence length="110" mass="12220">MRSNDTPRMMTARSIVFTTDRRIYVVGFGLYGSVHGPTEYGVVVQVLKASTGKVCASHATSFVCDGSKATFRAMFEEPVEIMPNTSYIASATLKLPKISKEETTKKYWLE</sequence>
<dbReference type="InParanoid" id="A0A482WMS2"/>
<dbReference type="PANTHER" id="PTHR45774:SF3">
    <property type="entry name" value="BTB (POZ) DOMAIN-CONTAINING 2B-RELATED"/>
    <property type="match status" value="1"/>
</dbReference>
<dbReference type="PANTHER" id="PTHR45774">
    <property type="entry name" value="BTB/POZ DOMAIN-CONTAINING"/>
    <property type="match status" value="1"/>
</dbReference>
<feature type="domain" description="PHR" evidence="1">
    <location>
        <begin position="12"/>
        <end position="99"/>
    </location>
</feature>
<dbReference type="Proteomes" id="UP000291343">
    <property type="component" value="Unassembled WGS sequence"/>
</dbReference>
<keyword evidence="3" id="KW-1185">Reference proteome</keyword>
<reference evidence="2 3" key="1">
    <citation type="journal article" date="2017" name="Gigascience">
        <title>Genome sequence of the small brown planthopper, Laodelphax striatellus.</title>
        <authorList>
            <person name="Zhu J."/>
            <person name="Jiang F."/>
            <person name="Wang X."/>
            <person name="Yang P."/>
            <person name="Bao Y."/>
            <person name="Zhao W."/>
            <person name="Wang W."/>
            <person name="Lu H."/>
            <person name="Wang Q."/>
            <person name="Cui N."/>
            <person name="Li J."/>
            <person name="Chen X."/>
            <person name="Luo L."/>
            <person name="Yu J."/>
            <person name="Kang L."/>
            <person name="Cui F."/>
        </authorList>
    </citation>
    <scope>NUCLEOTIDE SEQUENCE [LARGE SCALE GENOMIC DNA]</scope>
    <source>
        <strain evidence="2">Lst14</strain>
    </source>
</reference>
<gene>
    <name evidence="2" type="ORF">LSTR_LSTR012688</name>
</gene>
<dbReference type="EMBL" id="QKKF02030192">
    <property type="protein sequence ID" value="RZF34839.1"/>
    <property type="molecule type" value="Genomic_DNA"/>
</dbReference>
<protein>
    <recommendedName>
        <fullName evidence="1">PHR domain-containing protein</fullName>
    </recommendedName>
</protein>
<comment type="caution">
    <text evidence="2">The sequence shown here is derived from an EMBL/GenBank/DDBJ whole genome shotgun (WGS) entry which is preliminary data.</text>
</comment>
<evidence type="ECO:0000313" key="3">
    <source>
        <dbReference type="Proteomes" id="UP000291343"/>
    </source>
</evidence>
<organism evidence="2 3">
    <name type="scientific">Laodelphax striatellus</name>
    <name type="common">Small brown planthopper</name>
    <name type="synonym">Delphax striatella</name>
    <dbReference type="NCBI Taxonomy" id="195883"/>
    <lineage>
        <taxon>Eukaryota</taxon>
        <taxon>Metazoa</taxon>
        <taxon>Ecdysozoa</taxon>
        <taxon>Arthropoda</taxon>
        <taxon>Hexapoda</taxon>
        <taxon>Insecta</taxon>
        <taxon>Pterygota</taxon>
        <taxon>Neoptera</taxon>
        <taxon>Paraneoptera</taxon>
        <taxon>Hemiptera</taxon>
        <taxon>Auchenorrhyncha</taxon>
        <taxon>Fulgoroidea</taxon>
        <taxon>Delphacidae</taxon>
        <taxon>Criomorphinae</taxon>
        <taxon>Laodelphax</taxon>
    </lineage>
</organism>
<dbReference type="Pfam" id="PF08005">
    <property type="entry name" value="PHR"/>
    <property type="match status" value="1"/>
</dbReference>